<reference evidence="2 3" key="1">
    <citation type="submission" date="2015-01" db="EMBL/GenBank/DDBJ databases">
        <title>Genome Sequencing of Rickettsiales.</title>
        <authorList>
            <person name="Daugherty S.C."/>
            <person name="Su Q."/>
            <person name="Abolude K."/>
            <person name="Beier-Sexton M."/>
            <person name="Carlyon J.A."/>
            <person name="Carter R."/>
            <person name="Day N.P."/>
            <person name="Dumler S.J."/>
            <person name="Dyachenko V."/>
            <person name="Godinez A."/>
            <person name="Kurtti T.J."/>
            <person name="Lichay M."/>
            <person name="Mullins K.E."/>
            <person name="Ott S."/>
            <person name="Pappas-Brown V."/>
            <person name="Paris D.H."/>
            <person name="Patel P."/>
            <person name="Richards A.L."/>
            <person name="Sadzewicz L."/>
            <person name="Sears K."/>
            <person name="Seidman D."/>
            <person name="Sengamalay N."/>
            <person name="Stenos J."/>
            <person name="Tallon L.J."/>
            <person name="Vincent G."/>
            <person name="Fraser C.M."/>
            <person name="Munderloh U."/>
            <person name="Dunning-Hotopp J.C."/>
        </authorList>
    </citation>
    <scope>NUCLEOTIDE SEQUENCE [LARGE SCALE GENOMIC DNA]</scope>
    <source>
        <strain evidence="2 3">Ac/Pa</strain>
    </source>
</reference>
<dbReference type="AlphaFoldDB" id="A0A0F3N077"/>
<gene>
    <name evidence="2" type="ORF">APHACPA_0455</name>
</gene>
<dbReference type="EMBL" id="LANR01000001">
    <property type="protein sequence ID" value="KJV61448.1"/>
    <property type="molecule type" value="Genomic_DNA"/>
</dbReference>
<keyword evidence="1" id="KW-0472">Membrane</keyword>
<accession>A0A0F3N077</accession>
<feature type="transmembrane region" description="Helical" evidence="1">
    <location>
        <begin position="6"/>
        <end position="24"/>
    </location>
</feature>
<dbReference type="Proteomes" id="UP000033556">
    <property type="component" value="Unassembled WGS sequence"/>
</dbReference>
<name>A0A0F3N077_RICAM</name>
<keyword evidence="1" id="KW-0812">Transmembrane</keyword>
<evidence type="ECO:0000313" key="3">
    <source>
        <dbReference type="Proteomes" id="UP000033556"/>
    </source>
</evidence>
<comment type="caution">
    <text evidence="2">The sequence shown here is derived from an EMBL/GenBank/DDBJ whole genome shotgun (WGS) entry which is preliminary data.</text>
</comment>
<sequence>MICYFEVFFAANYKIFAGIVIFIFQKNLIICSKKYLKIANQLEMSTKPKLIHNL</sequence>
<proteinExistence type="predicted"/>
<keyword evidence="3" id="KW-1185">Reference proteome</keyword>
<keyword evidence="1" id="KW-1133">Transmembrane helix</keyword>
<evidence type="ECO:0000313" key="2">
    <source>
        <dbReference type="EMBL" id="KJV61448.1"/>
    </source>
</evidence>
<organism evidence="2 3">
    <name type="scientific">Rickettsia amblyommatis str. Ac/Pa</name>
    <dbReference type="NCBI Taxonomy" id="1359164"/>
    <lineage>
        <taxon>Bacteria</taxon>
        <taxon>Pseudomonadati</taxon>
        <taxon>Pseudomonadota</taxon>
        <taxon>Alphaproteobacteria</taxon>
        <taxon>Rickettsiales</taxon>
        <taxon>Rickettsiaceae</taxon>
        <taxon>Rickettsieae</taxon>
        <taxon>Rickettsia</taxon>
        <taxon>spotted fever group</taxon>
    </lineage>
</organism>
<protein>
    <submittedName>
        <fullName evidence="2">Uncharacterized protein</fullName>
    </submittedName>
</protein>
<evidence type="ECO:0000256" key="1">
    <source>
        <dbReference type="SAM" id="Phobius"/>
    </source>
</evidence>